<evidence type="ECO:0000256" key="4">
    <source>
        <dbReference type="ARBA" id="ARBA00022475"/>
    </source>
</evidence>
<keyword evidence="6 12" id="KW-0812">Transmembrane</keyword>
<dbReference type="PANTHER" id="PTHR30540">
    <property type="entry name" value="OSMOTIC STRESS POTASSIUM TRANSPORTER"/>
    <property type="match status" value="1"/>
</dbReference>
<evidence type="ECO:0000256" key="9">
    <source>
        <dbReference type="ARBA" id="ARBA00022989"/>
    </source>
</evidence>
<dbReference type="Pfam" id="PF22776">
    <property type="entry name" value="K_trans_C"/>
    <property type="match status" value="1"/>
</dbReference>
<dbReference type="InterPro" id="IPR053951">
    <property type="entry name" value="K_trans_N"/>
</dbReference>
<keyword evidence="9 12" id="KW-1133">Transmembrane helix</keyword>
<dbReference type="GO" id="GO:0015293">
    <property type="term" value="F:symporter activity"/>
    <property type="evidence" value="ECO:0007669"/>
    <property type="project" value="UniProtKB-UniRule"/>
</dbReference>
<comment type="similarity">
    <text evidence="2 12">Belongs to the HAK/KUP transporter (TC 2.A.72) family.</text>
</comment>
<evidence type="ECO:0000256" key="6">
    <source>
        <dbReference type="ARBA" id="ARBA00022692"/>
    </source>
</evidence>
<dbReference type="HAMAP" id="MF_01522">
    <property type="entry name" value="Kup"/>
    <property type="match status" value="1"/>
</dbReference>
<evidence type="ECO:0000256" key="10">
    <source>
        <dbReference type="ARBA" id="ARBA00023065"/>
    </source>
</evidence>
<keyword evidence="8 12" id="KW-0630">Potassium</keyword>
<evidence type="ECO:0000256" key="2">
    <source>
        <dbReference type="ARBA" id="ARBA00007019"/>
    </source>
</evidence>
<feature type="transmembrane region" description="Helical" evidence="12">
    <location>
        <begin position="337"/>
        <end position="357"/>
    </location>
</feature>
<protein>
    <recommendedName>
        <fullName evidence="12">Probable potassium transport system protein Kup</fullName>
    </recommendedName>
</protein>
<feature type="domain" description="K+ potassium transporter C-terminal" evidence="14">
    <location>
        <begin position="474"/>
        <end position="622"/>
    </location>
</feature>
<comment type="catalytic activity">
    <reaction evidence="12">
        <text>K(+)(in) + H(+)(in) = K(+)(out) + H(+)(out)</text>
        <dbReference type="Rhea" id="RHEA:28490"/>
        <dbReference type="ChEBI" id="CHEBI:15378"/>
        <dbReference type="ChEBI" id="CHEBI:29103"/>
    </reaction>
</comment>
<comment type="subcellular location">
    <subcellularLocation>
        <location evidence="12">Cell membrane</location>
        <topology evidence="12">Multi-pass membrane protein</topology>
    </subcellularLocation>
    <subcellularLocation>
        <location evidence="1">Membrane</location>
        <topology evidence="1">Multi-pass membrane protein</topology>
    </subcellularLocation>
</comment>
<gene>
    <name evidence="12" type="primary">kup</name>
    <name evidence="15" type="ORF">MAMT_01036</name>
</gene>
<name>A0A5E6MED3_9BACT</name>
<evidence type="ECO:0000313" key="16">
    <source>
        <dbReference type="Proteomes" id="UP000334923"/>
    </source>
</evidence>
<feature type="transmembrane region" description="Helical" evidence="12">
    <location>
        <begin position="138"/>
        <end position="157"/>
    </location>
</feature>
<evidence type="ECO:0000313" key="15">
    <source>
        <dbReference type="EMBL" id="VVM06183.1"/>
    </source>
</evidence>
<comment type="function">
    <text evidence="12">Transport of potassium into the cell. Likely operates as a K(+):H(+) symporter.</text>
</comment>
<feature type="transmembrane region" description="Helical" evidence="12">
    <location>
        <begin position="363"/>
        <end position="385"/>
    </location>
</feature>
<evidence type="ECO:0000256" key="5">
    <source>
        <dbReference type="ARBA" id="ARBA00022538"/>
    </source>
</evidence>
<keyword evidence="10 12" id="KW-0406">Ion transport</keyword>
<evidence type="ECO:0000256" key="3">
    <source>
        <dbReference type="ARBA" id="ARBA00022448"/>
    </source>
</evidence>
<feature type="transmembrane region" description="Helical" evidence="12">
    <location>
        <begin position="392"/>
        <end position="417"/>
    </location>
</feature>
<keyword evidence="7 12" id="KW-0769">Symport</keyword>
<evidence type="ECO:0000256" key="11">
    <source>
        <dbReference type="ARBA" id="ARBA00023136"/>
    </source>
</evidence>
<dbReference type="InterPro" id="IPR003855">
    <property type="entry name" value="K+_transporter"/>
</dbReference>
<dbReference type="AlphaFoldDB" id="A0A5E6MED3"/>
<dbReference type="RefSeq" id="WP_142659922.1">
    <property type="nucleotide sequence ID" value="NZ_CABFVA020000052.1"/>
</dbReference>
<evidence type="ECO:0000259" key="14">
    <source>
        <dbReference type="Pfam" id="PF22776"/>
    </source>
</evidence>
<feature type="transmembrane region" description="Helical" evidence="12">
    <location>
        <begin position="45"/>
        <end position="68"/>
    </location>
</feature>
<keyword evidence="5 12" id="KW-0633">Potassium transport</keyword>
<dbReference type="Proteomes" id="UP000334923">
    <property type="component" value="Unassembled WGS sequence"/>
</dbReference>
<keyword evidence="16" id="KW-1185">Reference proteome</keyword>
<keyword evidence="3 12" id="KW-0813">Transport</keyword>
<dbReference type="PROSITE" id="PS51257">
    <property type="entry name" value="PROKAR_LIPOPROTEIN"/>
    <property type="match status" value="1"/>
</dbReference>
<evidence type="ECO:0000256" key="1">
    <source>
        <dbReference type="ARBA" id="ARBA00004141"/>
    </source>
</evidence>
<dbReference type="GO" id="GO:0015079">
    <property type="term" value="F:potassium ion transmembrane transporter activity"/>
    <property type="evidence" value="ECO:0007669"/>
    <property type="project" value="UniProtKB-UniRule"/>
</dbReference>
<dbReference type="GO" id="GO:0005886">
    <property type="term" value="C:plasma membrane"/>
    <property type="evidence" value="ECO:0007669"/>
    <property type="project" value="UniProtKB-SubCell"/>
</dbReference>
<feature type="transmembrane region" description="Helical" evidence="12">
    <location>
        <begin position="169"/>
        <end position="189"/>
    </location>
</feature>
<dbReference type="InterPro" id="IPR053952">
    <property type="entry name" value="K_trans_C"/>
</dbReference>
<proteinExistence type="inferred from homology"/>
<evidence type="ECO:0000259" key="13">
    <source>
        <dbReference type="Pfam" id="PF02705"/>
    </source>
</evidence>
<accession>A0A5E6MED3</accession>
<keyword evidence="11 12" id="KW-0472">Membrane</keyword>
<reference evidence="15 16" key="1">
    <citation type="submission" date="2019-09" db="EMBL/GenBank/DDBJ databases">
        <authorList>
            <person name="Cremers G."/>
        </authorList>
    </citation>
    <scope>NUCLEOTIDE SEQUENCE [LARGE SCALE GENOMIC DNA]</scope>
    <source>
        <strain evidence="15">4A</strain>
    </source>
</reference>
<keyword evidence="4 12" id="KW-1003">Cell membrane</keyword>
<dbReference type="InterPro" id="IPR023051">
    <property type="entry name" value="Kup"/>
</dbReference>
<feature type="domain" description="K+ potassium transporter integral membrane" evidence="13">
    <location>
        <begin position="11"/>
        <end position="463"/>
    </location>
</feature>
<dbReference type="PANTHER" id="PTHR30540:SF79">
    <property type="entry name" value="LOW AFFINITY POTASSIUM TRANSPORT SYSTEM PROTEIN KUP"/>
    <property type="match status" value="1"/>
</dbReference>
<evidence type="ECO:0000256" key="8">
    <source>
        <dbReference type="ARBA" id="ARBA00022958"/>
    </source>
</evidence>
<sequence>MNRNAESIPLLTLAALGVVFGDIGTSPLYTLSACLAATSLPANTGNLLGILSLLFWTLTLVVSIKYAWIVMRADNHGEGGIMALTALASHATRRNGRISRRILTIGLLGAALFYGDGVITPAISVLSATEGIGVASPAGKPWVIPLALGIIVGLFLVQRRGTAAIAHLFGPAMAIWFLLLFGSGLRWILTDPQILLALNPWFALRFLGMHGLGGFLILGGVVLAVTGAEALYADMGHFGSRPIRAAWFVVVLPALTMNYFGQGALLDRNPAAIQNPFFQLFPPWAMLPMVVVSGIATVIASQAVISGAYSATHQALLLGYLPRMKIIHTSEAKQGQIYLPMLNWLLLGAAIAVVLWFRSSAALSSAYGTAVTGTMMLTTLLVVFIARRSWKWSLWVTGLFFGCFIVLDGVFFGANLMKFREGGWFPLVIGLGVFLLMSTWHRERELLTRRLYPETLRVEGFLDSLSSASPIRVPGTAVYLTSGEHGLPHALLQNLTHNKVLHEQIILLTLLFEEAPRIPPSERMTLRKYQKGFVRLIARYGFMEHPDIQGLLDSCVQQGMLNPLPDVTYFLSRQRVVPTRKVGLDFWRERLFALMLRISTGGSDFLGLPPARVMELGDVVELSPLECCPLKGRSA</sequence>
<dbReference type="Pfam" id="PF02705">
    <property type="entry name" value="K_trans"/>
    <property type="match status" value="1"/>
</dbReference>
<organism evidence="15 16">
    <name type="scientific">Methylacidimicrobium tartarophylax</name>
    <dbReference type="NCBI Taxonomy" id="1041768"/>
    <lineage>
        <taxon>Bacteria</taxon>
        <taxon>Pseudomonadati</taxon>
        <taxon>Verrucomicrobiota</taxon>
        <taxon>Methylacidimicrobium</taxon>
    </lineage>
</organism>
<dbReference type="OrthoDB" id="9805577at2"/>
<feature type="transmembrane region" description="Helical" evidence="12">
    <location>
        <begin position="102"/>
        <end position="126"/>
    </location>
</feature>
<feature type="transmembrane region" description="Helical" evidence="12">
    <location>
        <begin position="209"/>
        <end position="233"/>
    </location>
</feature>
<dbReference type="EMBL" id="CABFVA020000052">
    <property type="protein sequence ID" value="VVM06183.1"/>
    <property type="molecule type" value="Genomic_DNA"/>
</dbReference>
<evidence type="ECO:0000256" key="7">
    <source>
        <dbReference type="ARBA" id="ARBA00022847"/>
    </source>
</evidence>
<evidence type="ECO:0000256" key="12">
    <source>
        <dbReference type="HAMAP-Rule" id="MF_01522"/>
    </source>
</evidence>
<feature type="transmembrane region" description="Helical" evidence="12">
    <location>
        <begin position="285"/>
        <end position="316"/>
    </location>
</feature>
<feature type="transmembrane region" description="Helical" evidence="12">
    <location>
        <begin position="423"/>
        <end position="440"/>
    </location>
</feature>
<feature type="transmembrane region" description="Helical" evidence="12">
    <location>
        <begin position="245"/>
        <end position="265"/>
    </location>
</feature>